<gene>
    <name evidence="4" type="primary">LOC112292282</name>
    <name evidence="3" type="ORF">PHYPA_020111</name>
</gene>
<dbReference type="Gramene" id="Pp3c15_22830V3.3">
    <property type="protein sequence ID" value="Pp3c15_22830V3.3"/>
    <property type="gene ID" value="Pp3c15_22830"/>
</dbReference>
<dbReference type="GO" id="GO:0005737">
    <property type="term" value="C:cytoplasm"/>
    <property type="evidence" value="ECO:0007669"/>
    <property type="project" value="UniProtKB-ARBA"/>
</dbReference>
<dbReference type="GO" id="GO:0008526">
    <property type="term" value="F:phosphatidylinositol transfer activity"/>
    <property type="evidence" value="ECO:0007669"/>
    <property type="project" value="UniProtKB-ARBA"/>
</dbReference>
<dbReference type="FunFam" id="3.30.530.20:FF:000028">
    <property type="entry name" value="Phosphatidylinositol transfer protein 5"/>
    <property type="match status" value="1"/>
</dbReference>
<dbReference type="EnsemblPlants" id="Pp3c15_22830V3.2">
    <property type="protein sequence ID" value="Pp3c15_22830V3.2"/>
    <property type="gene ID" value="Pp3c15_22830"/>
</dbReference>
<dbReference type="OrthoDB" id="10053061at2759"/>
<protein>
    <recommendedName>
        <fullName evidence="2">Phosphatidylinositol transfer protein N-terminal domain-containing protein</fullName>
    </recommendedName>
</protein>
<feature type="region of interest" description="Disordered" evidence="1">
    <location>
        <begin position="259"/>
        <end position="317"/>
    </location>
</feature>
<dbReference type="PANTHER" id="PTHR10658:SF87">
    <property type="entry name" value="PHOSPHATIDYLINOSITOL TRANSFER PROTEIN"/>
    <property type="match status" value="1"/>
</dbReference>
<evidence type="ECO:0000313" key="3">
    <source>
        <dbReference type="EMBL" id="PNR39831.1"/>
    </source>
</evidence>
<reference evidence="3 5" key="2">
    <citation type="journal article" date="2018" name="Plant J.">
        <title>The Physcomitrella patens chromosome-scale assembly reveals moss genome structure and evolution.</title>
        <authorList>
            <person name="Lang D."/>
            <person name="Ullrich K.K."/>
            <person name="Murat F."/>
            <person name="Fuchs J."/>
            <person name="Jenkins J."/>
            <person name="Haas F.B."/>
            <person name="Piednoel M."/>
            <person name="Gundlach H."/>
            <person name="Van Bel M."/>
            <person name="Meyberg R."/>
            <person name="Vives C."/>
            <person name="Morata J."/>
            <person name="Symeonidi A."/>
            <person name="Hiss M."/>
            <person name="Muchero W."/>
            <person name="Kamisugi Y."/>
            <person name="Saleh O."/>
            <person name="Blanc G."/>
            <person name="Decker E.L."/>
            <person name="van Gessel N."/>
            <person name="Grimwood J."/>
            <person name="Hayes R.D."/>
            <person name="Graham S.W."/>
            <person name="Gunter L.E."/>
            <person name="McDaniel S.F."/>
            <person name="Hoernstein S.N.W."/>
            <person name="Larsson A."/>
            <person name="Li F.W."/>
            <person name="Perroud P.F."/>
            <person name="Phillips J."/>
            <person name="Ranjan P."/>
            <person name="Rokshar D.S."/>
            <person name="Rothfels C.J."/>
            <person name="Schneider L."/>
            <person name="Shu S."/>
            <person name="Stevenson D.W."/>
            <person name="Thummler F."/>
            <person name="Tillich M."/>
            <person name="Villarreal Aguilar J.C."/>
            <person name="Widiez T."/>
            <person name="Wong G.K."/>
            <person name="Wymore A."/>
            <person name="Zhang Y."/>
            <person name="Zimmer A.D."/>
            <person name="Quatrano R.S."/>
            <person name="Mayer K.F.X."/>
            <person name="Goodstein D."/>
            <person name="Casacuberta J.M."/>
            <person name="Vandepoele K."/>
            <person name="Reski R."/>
            <person name="Cuming A.C."/>
            <person name="Tuskan G.A."/>
            <person name="Maumus F."/>
            <person name="Salse J."/>
            <person name="Schmutz J."/>
            <person name="Rensing S.A."/>
        </authorList>
    </citation>
    <scope>NUCLEOTIDE SEQUENCE [LARGE SCALE GENOMIC DNA]</scope>
    <source>
        <strain evidence="4 5">cv. Gransden 2004</strain>
    </source>
</reference>
<evidence type="ECO:0000313" key="4">
    <source>
        <dbReference type="EnsemblPlants" id="Pp3c15_22830V3.1"/>
    </source>
</evidence>
<dbReference type="InterPro" id="IPR055261">
    <property type="entry name" value="PI_transfer_N"/>
</dbReference>
<sequence>MVAVQEYRIVLPFTVEEYKIAQLYMVAKFSASESSGGDGDGVEVLKNEPYEENDTRGQYTHKIYHLANKLPSWLVSLVPKKALMLEEEAWNAYPKCTTVLKCPYFNKLRLILETTHLPDRGTTENALNLDAKTVKKRQVEFIDIAMDPVENYVESEDPLKFKSQKTGRGPLQEGWQKTCEPVMCAYKCVTVDVPYWGFGSRLEKFISKNAQRKILLEGHRKCFCWLDEWHGLTMEDVRRMEDETAEALAKARALVLKNNGAQENGGTESEVPAEAEAETTPKMDDHDKVLGSRVSSISRTKDGTGSPRLMRRPSLVGPSVAMGITTMSASDVGEEDGFHLASTAPPLPSPKWKSSSIRNSIPASSEKVTLDNGGGSSESFSSLKDESNWESANGHDDNEVAACVAVLDRAIAWAKARSAKLATQPSRPAKGVVAPIGSPIAGGPEDQGNLIKFENLTGAVTVIDKTMSAVKRRPTTQPKLSHSLTAS</sequence>
<feature type="compositionally biased region" description="Basic and acidic residues" evidence="1">
    <location>
        <begin position="279"/>
        <end position="290"/>
    </location>
</feature>
<dbReference type="Pfam" id="PF02121">
    <property type="entry name" value="IP_trans"/>
    <property type="match status" value="1"/>
</dbReference>
<dbReference type="EnsemblPlants" id="Pp3c15_22830V3.3">
    <property type="protein sequence ID" value="Pp3c15_22830V3.3"/>
    <property type="gene ID" value="Pp3c15_22830"/>
</dbReference>
<dbReference type="PaxDb" id="3218-PP1S66_59V6.1"/>
<feature type="region of interest" description="Disordered" evidence="1">
    <location>
        <begin position="335"/>
        <end position="394"/>
    </location>
</feature>
<dbReference type="GO" id="GO:0071944">
    <property type="term" value="C:cell periphery"/>
    <property type="evidence" value="ECO:0007669"/>
    <property type="project" value="UniProtKB-ARBA"/>
</dbReference>
<reference evidence="4" key="3">
    <citation type="submission" date="2020-12" db="UniProtKB">
        <authorList>
            <consortium name="EnsemblPlants"/>
        </authorList>
    </citation>
    <scope>IDENTIFICATION</scope>
</reference>
<dbReference type="STRING" id="3218.A0A2K1JE75"/>
<reference evidence="3 5" key="1">
    <citation type="journal article" date="2008" name="Science">
        <title>The Physcomitrella genome reveals evolutionary insights into the conquest of land by plants.</title>
        <authorList>
            <person name="Rensing S."/>
            <person name="Lang D."/>
            <person name="Zimmer A."/>
            <person name="Terry A."/>
            <person name="Salamov A."/>
            <person name="Shapiro H."/>
            <person name="Nishiyama T."/>
            <person name="Perroud P.-F."/>
            <person name="Lindquist E."/>
            <person name="Kamisugi Y."/>
            <person name="Tanahashi T."/>
            <person name="Sakakibara K."/>
            <person name="Fujita T."/>
            <person name="Oishi K."/>
            <person name="Shin-I T."/>
            <person name="Kuroki Y."/>
            <person name="Toyoda A."/>
            <person name="Suzuki Y."/>
            <person name="Hashimoto A."/>
            <person name="Yamaguchi K."/>
            <person name="Sugano A."/>
            <person name="Kohara Y."/>
            <person name="Fujiyama A."/>
            <person name="Anterola A."/>
            <person name="Aoki S."/>
            <person name="Ashton N."/>
            <person name="Barbazuk W.B."/>
            <person name="Barker E."/>
            <person name="Bennetzen J."/>
            <person name="Bezanilla M."/>
            <person name="Blankenship R."/>
            <person name="Cho S.H."/>
            <person name="Dutcher S."/>
            <person name="Estelle M."/>
            <person name="Fawcett J.A."/>
            <person name="Gundlach H."/>
            <person name="Hanada K."/>
            <person name="Heyl A."/>
            <person name="Hicks K.A."/>
            <person name="Hugh J."/>
            <person name="Lohr M."/>
            <person name="Mayer K."/>
            <person name="Melkozernov A."/>
            <person name="Murata T."/>
            <person name="Nelson D."/>
            <person name="Pils B."/>
            <person name="Prigge M."/>
            <person name="Reiss B."/>
            <person name="Renner T."/>
            <person name="Rombauts S."/>
            <person name="Rushton P."/>
            <person name="Sanderfoot A."/>
            <person name="Schween G."/>
            <person name="Shiu S.-H."/>
            <person name="Stueber K."/>
            <person name="Theodoulou F.L."/>
            <person name="Tu H."/>
            <person name="Van de Peer Y."/>
            <person name="Verrier P.J."/>
            <person name="Waters E."/>
            <person name="Wood A."/>
            <person name="Yang L."/>
            <person name="Cove D."/>
            <person name="Cuming A."/>
            <person name="Hasebe M."/>
            <person name="Lucas S."/>
            <person name="Mishler D.B."/>
            <person name="Reski R."/>
            <person name="Grigoriev I."/>
            <person name="Quatrano R.S."/>
            <person name="Boore J.L."/>
        </authorList>
    </citation>
    <scope>NUCLEOTIDE SEQUENCE [LARGE SCALE GENOMIC DNA]</scope>
    <source>
        <strain evidence="4 5">cv. Gransden 2004</strain>
    </source>
</reference>
<dbReference type="CDD" id="cd07815">
    <property type="entry name" value="SRPBCC_PITP"/>
    <property type="match status" value="1"/>
</dbReference>
<feature type="compositionally biased region" description="Basic and acidic residues" evidence="1">
    <location>
        <begin position="383"/>
        <end position="394"/>
    </location>
</feature>
<dbReference type="PRINTS" id="PR00391">
    <property type="entry name" value="PITRANSFER"/>
</dbReference>
<evidence type="ECO:0000259" key="2">
    <source>
        <dbReference type="Pfam" id="PF02121"/>
    </source>
</evidence>
<dbReference type="AlphaFoldDB" id="A0A2K1JE75"/>
<dbReference type="Proteomes" id="UP000006727">
    <property type="component" value="Chromosome 15"/>
</dbReference>
<keyword evidence="5" id="KW-1185">Reference proteome</keyword>
<evidence type="ECO:0000256" key="1">
    <source>
        <dbReference type="SAM" id="MobiDB-lite"/>
    </source>
</evidence>
<dbReference type="Gene3D" id="3.30.530.20">
    <property type="match status" value="1"/>
</dbReference>
<accession>A0A2K1JE75</accession>
<dbReference type="SUPFAM" id="SSF55961">
    <property type="entry name" value="Bet v1-like"/>
    <property type="match status" value="1"/>
</dbReference>
<dbReference type="Gramene" id="Pp3c15_22830V3.2">
    <property type="protein sequence ID" value="Pp3c15_22830V3.2"/>
    <property type="gene ID" value="Pp3c15_22830"/>
</dbReference>
<dbReference type="InterPro" id="IPR001666">
    <property type="entry name" value="PI_transfer"/>
</dbReference>
<proteinExistence type="predicted"/>
<name>A0A2K1JE75_PHYPA</name>
<organism evidence="3">
    <name type="scientific">Physcomitrium patens</name>
    <name type="common">Spreading-leaved earth moss</name>
    <name type="synonym">Physcomitrella patens</name>
    <dbReference type="NCBI Taxonomy" id="3218"/>
    <lineage>
        <taxon>Eukaryota</taxon>
        <taxon>Viridiplantae</taxon>
        <taxon>Streptophyta</taxon>
        <taxon>Embryophyta</taxon>
        <taxon>Bryophyta</taxon>
        <taxon>Bryophytina</taxon>
        <taxon>Bryopsida</taxon>
        <taxon>Funariidae</taxon>
        <taxon>Funariales</taxon>
        <taxon>Funariaceae</taxon>
        <taxon>Physcomitrium</taxon>
    </lineage>
</organism>
<dbReference type="PANTHER" id="PTHR10658">
    <property type="entry name" value="PHOSPHATIDYLINOSITOL TRANSFER PROTEIN"/>
    <property type="match status" value="1"/>
</dbReference>
<feature type="compositionally biased region" description="Low complexity" evidence="1">
    <location>
        <begin position="350"/>
        <end position="365"/>
    </location>
</feature>
<dbReference type="Gramene" id="Pp3c15_22830V3.1">
    <property type="protein sequence ID" value="Pp3c15_22830V3.1"/>
    <property type="gene ID" value="Pp3c15_22830"/>
</dbReference>
<feature type="domain" description="Phosphatidylinositol transfer protein N-terminal" evidence="2">
    <location>
        <begin position="3"/>
        <end position="245"/>
    </location>
</feature>
<dbReference type="InterPro" id="IPR023393">
    <property type="entry name" value="START-like_dom_sf"/>
</dbReference>
<dbReference type="EnsemblPlants" id="Pp3c15_22830V3.1">
    <property type="protein sequence ID" value="Pp3c15_22830V3.1"/>
    <property type="gene ID" value="Pp3c15_22830"/>
</dbReference>
<dbReference type="EMBL" id="ABEU02000015">
    <property type="protein sequence ID" value="PNR39831.1"/>
    <property type="molecule type" value="Genomic_DNA"/>
</dbReference>
<evidence type="ECO:0000313" key="5">
    <source>
        <dbReference type="Proteomes" id="UP000006727"/>
    </source>
</evidence>